<dbReference type="EMBL" id="CALNXK010000058">
    <property type="protein sequence ID" value="CAH3136943.1"/>
    <property type="molecule type" value="Genomic_DNA"/>
</dbReference>
<reference evidence="1 2" key="1">
    <citation type="submission" date="2022-05" db="EMBL/GenBank/DDBJ databases">
        <authorList>
            <consortium name="Genoscope - CEA"/>
            <person name="William W."/>
        </authorList>
    </citation>
    <scope>NUCLEOTIDE SEQUENCE [LARGE SCALE GENOMIC DNA]</scope>
</reference>
<proteinExistence type="predicted"/>
<comment type="caution">
    <text evidence="1">The sequence shown here is derived from an EMBL/GenBank/DDBJ whole genome shotgun (WGS) entry which is preliminary data.</text>
</comment>
<evidence type="ECO:0000313" key="1">
    <source>
        <dbReference type="EMBL" id="CAH3136943.1"/>
    </source>
</evidence>
<sequence length="148" mass="16749">MERLDKGTSQNQNSQVMHGIDHKLLEWKTSSQSIAFASWGYEAWDLYDGDHDKITTTVWWSSQEQSSLTAVKDESTRLRDSLKGNINHQAGGHHDLPSLCSGPWYQVPSPCWQSVRVIVLVTRHSLTVARMARGQAGQLISPWCKSWV</sequence>
<protein>
    <submittedName>
        <fullName evidence="1">Uncharacterized protein</fullName>
    </submittedName>
</protein>
<name>A0ABN8P7R2_9CNID</name>
<keyword evidence="2" id="KW-1185">Reference proteome</keyword>
<dbReference type="Proteomes" id="UP001159405">
    <property type="component" value="Unassembled WGS sequence"/>
</dbReference>
<organism evidence="1 2">
    <name type="scientific">Porites lobata</name>
    <dbReference type="NCBI Taxonomy" id="104759"/>
    <lineage>
        <taxon>Eukaryota</taxon>
        <taxon>Metazoa</taxon>
        <taxon>Cnidaria</taxon>
        <taxon>Anthozoa</taxon>
        <taxon>Hexacorallia</taxon>
        <taxon>Scleractinia</taxon>
        <taxon>Fungiina</taxon>
        <taxon>Poritidae</taxon>
        <taxon>Porites</taxon>
    </lineage>
</organism>
<feature type="non-terminal residue" evidence="1">
    <location>
        <position position="148"/>
    </location>
</feature>
<gene>
    <name evidence="1" type="ORF">PLOB_00038740</name>
</gene>
<accession>A0ABN8P7R2</accession>
<evidence type="ECO:0000313" key="2">
    <source>
        <dbReference type="Proteomes" id="UP001159405"/>
    </source>
</evidence>